<evidence type="ECO:0000259" key="6">
    <source>
        <dbReference type="SMART" id="SM01274"/>
    </source>
</evidence>
<dbReference type="Pfam" id="PF03949">
    <property type="entry name" value="Malic_M"/>
    <property type="match status" value="1"/>
</dbReference>
<dbReference type="SUPFAM" id="SSF53223">
    <property type="entry name" value="Aminoacid dehydrogenase-like, N-terminal domain"/>
    <property type="match status" value="1"/>
</dbReference>
<gene>
    <name evidence="7" type="ORF">DILT_LOCUS2851</name>
</gene>
<evidence type="ECO:0000313" key="7">
    <source>
        <dbReference type="EMBL" id="VDK77411.1"/>
    </source>
</evidence>
<feature type="binding site" evidence="4">
    <location>
        <position position="274"/>
    </location>
    <ligand>
        <name>a divalent metal cation</name>
        <dbReference type="ChEBI" id="CHEBI:60240"/>
    </ligand>
</feature>
<evidence type="ECO:0000256" key="4">
    <source>
        <dbReference type="PIRSR" id="PIRSR000106-3"/>
    </source>
</evidence>
<dbReference type="Proteomes" id="UP000281553">
    <property type="component" value="Unassembled WGS sequence"/>
</dbReference>
<dbReference type="InterPro" id="IPR036291">
    <property type="entry name" value="NAD(P)-bd_dom_sf"/>
</dbReference>
<dbReference type="GO" id="GO:0016616">
    <property type="term" value="F:oxidoreductase activity, acting on the CH-OH group of donors, NAD or NADP as acceptor"/>
    <property type="evidence" value="ECO:0007669"/>
    <property type="project" value="InterPro"/>
</dbReference>
<evidence type="ECO:0000256" key="1">
    <source>
        <dbReference type="ARBA" id="ARBA00008785"/>
    </source>
</evidence>
<dbReference type="EMBL" id="UYRU01042723">
    <property type="protein sequence ID" value="VDK77411.1"/>
    <property type="molecule type" value="Genomic_DNA"/>
</dbReference>
<dbReference type="PIRSF" id="PIRSF000106">
    <property type="entry name" value="ME"/>
    <property type="match status" value="1"/>
</dbReference>
<dbReference type="PRINTS" id="PR00072">
    <property type="entry name" value="MALOXRDTASE"/>
</dbReference>
<feature type="domain" description="Malic enzyme NAD-binding" evidence="5">
    <location>
        <begin position="278"/>
        <end position="464"/>
    </location>
</feature>
<feature type="binding site" evidence="3">
    <location>
        <position position="395"/>
    </location>
    <ligand>
        <name>(S)-malate</name>
        <dbReference type="ChEBI" id="CHEBI:15589"/>
    </ligand>
</feature>
<dbReference type="PANTHER" id="PTHR23406">
    <property type="entry name" value="MALIC ENZYME-RELATED"/>
    <property type="match status" value="1"/>
</dbReference>
<dbReference type="AlphaFoldDB" id="A0A3P6UJE9"/>
<dbReference type="InterPro" id="IPR001891">
    <property type="entry name" value="Malic_OxRdtase"/>
</dbReference>
<dbReference type="InterPro" id="IPR046346">
    <property type="entry name" value="Aminoacid_DH-like_N_sf"/>
</dbReference>
<feature type="binding site" evidence="4">
    <location>
        <position position="250"/>
    </location>
    <ligand>
        <name>a divalent metal cation</name>
        <dbReference type="ChEBI" id="CHEBI:60240"/>
    </ligand>
</feature>
<evidence type="ECO:0000259" key="5">
    <source>
        <dbReference type="SMART" id="SM00919"/>
    </source>
</evidence>
<sequence length="501" mass="55593">MHAQRFFGRKSQRTGVELLRDPLLNKGNSFTAKERKDLSLIGLLPVLEDAASDTENSYQELLALERLRKLSNDLDKYDYLMRLYDTDKIHFFRLIGRNVPELLPLVYTPTVGLACENYALVHGNGRGLFIPITEAGNIVSILENWPTKDIRAVVVTDGEEVLGLGDLGAYAMGSVVGKLALCPALAGIQPETCLPIVLDVGTNNTKLLEDPLYFGLRQKRATGDNYNQFVNEFMQACSKVFGKDVFIQFEGFAHENALLFQQRYSVLYSTFNDDSRSTASALLSGLFTAGRKTGRQLKDEIFVCFGDDDSMLDFTRLLVETLKSRCSLNEREARSHIFMVDSQGLIVKNRSKGEMSADKAAFARPGQCLFAHGGPLPLHETPNTSTTQPKVSQANSSYIFPGLVLGISALRIQPITDGDFITAAEAVSEVVTEADVNEGCLYPRWEKIRCVSYKVASKIGLSAFKQGRCHLKGLKEEDIDKFIKELASYPDLITLHLIAHV</sequence>
<dbReference type="GO" id="GO:0006108">
    <property type="term" value="P:malate metabolic process"/>
    <property type="evidence" value="ECO:0007669"/>
    <property type="project" value="TreeGrafter"/>
</dbReference>
<dbReference type="PANTHER" id="PTHR23406:SF90">
    <property type="entry name" value="MALIC ENZYME-RELATED"/>
    <property type="match status" value="1"/>
</dbReference>
<evidence type="ECO:0008006" key="9">
    <source>
        <dbReference type="Google" id="ProtNLM"/>
    </source>
</evidence>
<dbReference type="GO" id="GO:0046872">
    <property type="term" value="F:metal ion binding"/>
    <property type="evidence" value="ECO:0007669"/>
    <property type="project" value="UniProtKB-KW"/>
</dbReference>
<keyword evidence="8" id="KW-1185">Reference proteome</keyword>
<evidence type="ECO:0000313" key="8">
    <source>
        <dbReference type="Proteomes" id="UP000281553"/>
    </source>
</evidence>
<dbReference type="NCBIfam" id="NF010052">
    <property type="entry name" value="PRK13529.1"/>
    <property type="match status" value="1"/>
</dbReference>
<feature type="domain" description="Malic enzyme N-terminal" evidence="6">
    <location>
        <begin position="84"/>
        <end position="265"/>
    </location>
</feature>
<evidence type="ECO:0000256" key="3">
    <source>
        <dbReference type="PIRSR" id="PIRSR000106-2"/>
    </source>
</evidence>
<dbReference type="GO" id="GO:0004470">
    <property type="term" value="F:malic enzyme activity"/>
    <property type="evidence" value="ECO:0007669"/>
    <property type="project" value="InterPro"/>
</dbReference>
<protein>
    <recommendedName>
        <fullName evidence="9">Malic enzyme</fullName>
    </recommendedName>
</protein>
<dbReference type="SMART" id="SM00919">
    <property type="entry name" value="Malic_M"/>
    <property type="match status" value="1"/>
</dbReference>
<dbReference type="SMART" id="SM01274">
    <property type="entry name" value="malic"/>
    <property type="match status" value="1"/>
</dbReference>
<dbReference type="Gene3D" id="3.40.50.720">
    <property type="entry name" value="NAD(P)-binding Rossmann-like Domain"/>
    <property type="match status" value="2"/>
</dbReference>
<dbReference type="Gene3D" id="3.40.50.10380">
    <property type="entry name" value="Malic enzyme, N-terminal domain"/>
    <property type="match status" value="1"/>
</dbReference>
<name>A0A3P6UJE9_DIBLA</name>
<evidence type="ECO:0000256" key="2">
    <source>
        <dbReference type="PIRSR" id="PIRSR000106-1"/>
    </source>
</evidence>
<dbReference type="GO" id="GO:0051287">
    <property type="term" value="F:NAD binding"/>
    <property type="evidence" value="ECO:0007669"/>
    <property type="project" value="InterPro"/>
</dbReference>
<feature type="active site" description="Proton acceptor" evidence="2">
    <location>
        <position position="178"/>
    </location>
</feature>
<dbReference type="InterPro" id="IPR012301">
    <property type="entry name" value="Malic_N_dom"/>
</dbReference>
<proteinExistence type="inferred from homology"/>
<keyword evidence="4" id="KW-0479">Metal-binding</keyword>
<dbReference type="OrthoDB" id="5365701at2759"/>
<dbReference type="InterPro" id="IPR012302">
    <property type="entry name" value="Malic_NAD-bd"/>
</dbReference>
<feature type="active site" description="Proton donor" evidence="2">
    <location>
        <position position="107"/>
    </location>
</feature>
<accession>A0A3P6UJE9</accession>
<organism evidence="7 8">
    <name type="scientific">Dibothriocephalus latus</name>
    <name type="common">Fish tapeworm</name>
    <name type="synonym">Diphyllobothrium latum</name>
    <dbReference type="NCBI Taxonomy" id="60516"/>
    <lineage>
        <taxon>Eukaryota</taxon>
        <taxon>Metazoa</taxon>
        <taxon>Spiralia</taxon>
        <taxon>Lophotrochozoa</taxon>
        <taxon>Platyhelminthes</taxon>
        <taxon>Cestoda</taxon>
        <taxon>Eucestoda</taxon>
        <taxon>Diphyllobothriidea</taxon>
        <taxon>Diphyllobothriidae</taxon>
        <taxon>Dibothriocephalus</taxon>
    </lineage>
</organism>
<dbReference type="Pfam" id="PF00390">
    <property type="entry name" value="malic"/>
    <property type="match status" value="1"/>
</dbReference>
<reference evidence="7 8" key="1">
    <citation type="submission" date="2018-11" db="EMBL/GenBank/DDBJ databases">
        <authorList>
            <consortium name="Pathogen Informatics"/>
        </authorList>
    </citation>
    <scope>NUCLEOTIDE SEQUENCE [LARGE SCALE GENOMIC DNA]</scope>
</reference>
<comment type="similarity">
    <text evidence="1">Belongs to the malic enzymes family.</text>
</comment>
<dbReference type="InterPro" id="IPR037062">
    <property type="entry name" value="Malic_N_dom_sf"/>
</dbReference>
<comment type="cofactor">
    <cofactor evidence="4">
        <name>Mg(2+)</name>
        <dbReference type="ChEBI" id="CHEBI:18420"/>
    </cofactor>
    <cofactor evidence="4">
        <name>Mn(2+)</name>
        <dbReference type="ChEBI" id="CHEBI:29035"/>
    </cofactor>
    <text evidence="4">Divalent metal cations. Prefers magnesium or manganese.</text>
</comment>
<dbReference type="SUPFAM" id="SSF51735">
    <property type="entry name" value="NAD(P)-binding Rossmann-fold domains"/>
    <property type="match status" value="1"/>
</dbReference>